<evidence type="ECO:0000256" key="2">
    <source>
        <dbReference type="ARBA" id="ARBA00023277"/>
    </source>
</evidence>
<dbReference type="EMBL" id="JAQOSQ010000005">
    <property type="protein sequence ID" value="MDJ1183015.1"/>
    <property type="molecule type" value="Genomic_DNA"/>
</dbReference>
<gene>
    <name evidence="4" type="ORF">PMH09_07390</name>
</gene>
<evidence type="ECO:0000313" key="4">
    <source>
        <dbReference type="EMBL" id="MDJ1183015.1"/>
    </source>
</evidence>
<dbReference type="CDD" id="cd10794">
    <property type="entry name" value="GH57N_PfGalA_like"/>
    <property type="match status" value="1"/>
</dbReference>
<sequence>MTPLSLITLFHLNFAFSSIEIERRPLVLEQCYWPLLKLAGDLQLPLGIELTGYTLEAAAKLDPCWVDELRQLITEGKCELIGSGYAQIIGPIVPAEVNAANLYWGNQIYEDILGVRPQLALINEQAYSASLVTHYLQAGYQGIIMEWNNPARYHQEWDYHWRYYPQYACSQTGDKIPVIWNNSTAFQKFQQYVYADLDRDEYVEQFLARHQNQSDRVLMLYGNDAEIFNFRPGRYLGEAKIKEDEWQKIYDLMRGLQEDDRFQFVPLSSTLDYLESDWGGNALSLESPEDPIPVKKQRKYNVTRWAVTGTDLEINSQCWAIYNHLKQNLRLEEWEWRELCYLWSSDFRTHITPKRFTEYQERINKFSTQLQVATTIENLTIANSRATIPPGVEVKKKGKFLILNGANVKLRLNCDRGLAIDRLWFKHISPDWLCGSLSHGYYDDIDWLADYFSGHLVFQPPGRNSIEDTYPIVPQLYYDRDRQIVWANSQINTPLGPLVKQVGLAINSPQIHIEYQLHWPANLVGYLRLGYVMVNPEAFEAESLYFATHNGGEQLEHFSLESKAFDHHSPVSSTVSSRCGLGMTEGIVILGDRHQQLQISIDKSQCALLGMVTCQPVASSYFLRLAFSARELDETAKPNLFEMVEPGQTISVYRLSITARSTSAPLS</sequence>
<feature type="domain" description="Glycoside hydrolase family 57 N-terminal" evidence="3">
    <location>
        <begin position="27"/>
        <end position="235"/>
    </location>
</feature>
<organism evidence="4 5">
    <name type="scientific">Roseofilum casamattae BLCC-M143</name>
    <dbReference type="NCBI Taxonomy" id="3022442"/>
    <lineage>
        <taxon>Bacteria</taxon>
        <taxon>Bacillati</taxon>
        <taxon>Cyanobacteriota</taxon>
        <taxon>Cyanophyceae</taxon>
        <taxon>Desertifilales</taxon>
        <taxon>Desertifilaceae</taxon>
        <taxon>Roseofilum</taxon>
        <taxon>Roseofilum casamattae</taxon>
    </lineage>
</organism>
<evidence type="ECO:0000256" key="1">
    <source>
        <dbReference type="ARBA" id="ARBA00006821"/>
    </source>
</evidence>
<dbReference type="Pfam" id="PF03065">
    <property type="entry name" value="Glyco_hydro_57"/>
    <property type="match status" value="1"/>
</dbReference>
<dbReference type="RefSeq" id="WP_283757669.1">
    <property type="nucleotide sequence ID" value="NZ_JAQOSQ010000005.1"/>
</dbReference>
<dbReference type="InterPro" id="IPR052046">
    <property type="entry name" value="GH57_Enzymes"/>
</dbReference>
<evidence type="ECO:0000259" key="3">
    <source>
        <dbReference type="Pfam" id="PF03065"/>
    </source>
</evidence>
<keyword evidence="5" id="KW-1185">Reference proteome</keyword>
<dbReference type="PANTHER" id="PTHR36306:SF1">
    <property type="entry name" value="ALPHA-AMYLASE-RELATED"/>
    <property type="match status" value="1"/>
</dbReference>
<keyword evidence="2" id="KW-0119">Carbohydrate metabolism</keyword>
<reference evidence="4 5" key="1">
    <citation type="submission" date="2023-01" db="EMBL/GenBank/DDBJ databases">
        <title>Novel diversity within Roseofilum (Cyanobacteria; Desertifilaceae) from marine benthic mats with descriptions of four novel species.</title>
        <authorList>
            <person name="Wang Y."/>
            <person name="Berthold D.E."/>
            <person name="Hu J."/>
            <person name="Lefler F.W."/>
            <person name="Laughinghouse H.D. IV."/>
        </authorList>
    </citation>
    <scope>NUCLEOTIDE SEQUENCE [LARGE SCALE GENOMIC DNA]</scope>
    <source>
        <strain evidence="4 5">BLCC-M143</strain>
    </source>
</reference>
<evidence type="ECO:0000313" key="5">
    <source>
        <dbReference type="Proteomes" id="UP001232992"/>
    </source>
</evidence>
<protein>
    <recommendedName>
        <fullName evidence="3">Glycoside hydrolase family 57 N-terminal domain-containing protein</fullName>
    </recommendedName>
</protein>
<name>A0ABT7BV04_9CYAN</name>
<dbReference type="PANTHER" id="PTHR36306">
    <property type="entry name" value="ALPHA-AMYLASE-RELATED-RELATED"/>
    <property type="match status" value="1"/>
</dbReference>
<comment type="similarity">
    <text evidence="1">Belongs to the glycosyl hydrolase 57 family.</text>
</comment>
<dbReference type="InterPro" id="IPR011330">
    <property type="entry name" value="Glyco_hydro/deAcase_b/a-brl"/>
</dbReference>
<dbReference type="Gene3D" id="3.20.110.20">
    <property type="match status" value="1"/>
</dbReference>
<dbReference type="SUPFAM" id="SSF88713">
    <property type="entry name" value="Glycoside hydrolase/deacetylase"/>
    <property type="match status" value="1"/>
</dbReference>
<dbReference type="InterPro" id="IPR004300">
    <property type="entry name" value="Glyco_hydro_57_N"/>
</dbReference>
<proteinExistence type="inferred from homology"/>
<dbReference type="Proteomes" id="UP001232992">
    <property type="component" value="Unassembled WGS sequence"/>
</dbReference>
<comment type="caution">
    <text evidence="4">The sequence shown here is derived from an EMBL/GenBank/DDBJ whole genome shotgun (WGS) entry which is preliminary data.</text>
</comment>
<accession>A0ABT7BV04</accession>